<evidence type="ECO:0000313" key="3">
    <source>
        <dbReference type="Proteomes" id="UP001476583"/>
    </source>
</evidence>
<gene>
    <name evidence="2" type="ORF">WG219_00220</name>
</gene>
<evidence type="ECO:0000313" key="2">
    <source>
        <dbReference type="EMBL" id="WXL25953.1"/>
    </source>
</evidence>
<keyword evidence="1" id="KW-0812">Transmembrane</keyword>
<keyword evidence="3" id="KW-1185">Reference proteome</keyword>
<feature type="transmembrane region" description="Helical" evidence="1">
    <location>
        <begin position="21"/>
        <end position="40"/>
    </location>
</feature>
<dbReference type="EMBL" id="CP148074">
    <property type="protein sequence ID" value="WXL25953.1"/>
    <property type="molecule type" value="Genomic_DNA"/>
</dbReference>
<sequence>MFEVPLLSRLRQRLTPRQRKHALLGLTAVLVMACTSAVIFHPEEIEDLSESNKHELPYLLDQWEDGNVIVLLRHLERCDKEDYPCLQGNEGVTSRSVSVGHDLAESFNQLGLDNADIYNSPLTRTAQTESIVFDDAGTDKDWLFKCRENMLEDALKYKAPGKNLILVTHSSCISKFEQALGYDSERPAYGTSLFFTETAEPDSLDVLGFLDANDWTVALEALERKTGATNHPS</sequence>
<dbReference type="Proteomes" id="UP001476583">
    <property type="component" value="Chromosome"/>
</dbReference>
<keyword evidence="1" id="KW-0472">Membrane</keyword>
<keyword evidence="1" id="KW-1133">Transmembrane helix</keyword>
<dbReference type="InterPro" id="IPR029033">
    <property type="entry name" value="His_PPase_superfam"/>
</dbReference>
<protein>
    <submittedName>
        <fullName evidence="2">Histidine phosphatase family protein</fullName>
    </submittedName>
</protein>
<name>A0ABZ2RIS3_ECTME</name>
<reference evidence="2 3" key="1">
    <citation type="submission" date="2024-03" db="EMBL/GenBank/DDBJ databases">
        <title>Complete genome of BD2.</title>
        <authorList>
            <person name="Cao G."/>
        </authorList>
    </citation>
    <scope>NUCLEOTIDE SEQUENCE [LARGE SCALE GENOMIC DNA]</scope>
    <source>
        <strain evidence="2 3">BD2</strain>
    </source>
</reference>
<dbReference type="Gene3D" id="3.40.50.1240">
    <property type="entry name" value="Phosphoglycerate mutase-like"/>
    <property type="match status" value="1"/>
</dbReference>
<dbReference type="SUPFAM" id="SSF53254">
    <property type="entry name" value="Phosphoglycerate mutase-like"/>
    <property type="match status" value="1"/>
</dbReference>
<organism evidence="2 3">
    <name type="scientific">Ectopseudomonas mendocina</name>
    <name type="common">Pseudomonas mendocina</name>
    <dbReference type="NCBI Taxonomy" id="300"/>
    <lineage>
        <taxon>Bacteria</taxon>
        <taxon>Pseudomonadati</taxon>
        <taxon>Pseudomonadota</taxon>
        <taxon>Gammaproteobacteria</taxon>
        <taxon>Pseudomonadales</taxon>
        <taxon>Pseudomonadaceae</taxon>
        <taxon>Ectopseudomonas</taxon>
    </lineage>
</organism>
<proteinExistence type="predicted"/>
<evidence type="ECO:0000256" key="1">
    <source>
        <dbReference type="SAM" id="Phobius"/>
    </source>
</evidence>
<accession>A0ABZ2RIS3</accession>